<dbReference type="HOGENOM" id="CLU_823119_0_0_4"/>
<dbReference type="PROSITE" id="PS50088">
    <property type="entry name" value="ANK_REPEAT"/>
    <property type="match status" value="1"/>
</dbReference>
<dbReference type="PROSITE" id="PS50297">
    <property type="entry name" value="ANK_REP_REGION"/>
    <property type="match status" value="1"/>
</dbReference>
<reference evidence="5" key="1">
    <citation type="journal article" date="2014" name="Soil Biol. Biochem.">
        <title>Structure and function of bacterial communities in ageing soils: Insights from the Mendocino ecological staircase.</title>
        <authorList>
            <person name="Uroz S."/>
            <person name="Tech J.J."/>
            <person name="Sawaya N.A."/>
            <person name="Frey-Klett P."/>
            <person name="Leveau J.H.J."/>
        </authorList>
    </citation>
    <scope>NUCLEOTIDE SEQUENCE [LARGE SCALE GENOMIC DNA]</scope>
    <source>
        <strain evidence="5">Cal35</strain>
    </source>
</reference>
<dbReference type="KEGG" id="care:LT85_0209"/>
<dbReference type="RefSeq" id="WP_081991886.1">
    <property type="nucleotide sequence ID" value="NZ_CP009962.1"/>
</dbReference>
<keyword evidence="2 3" id="KW-0040">ANK repeat</keyword>
<dbReference type="EMBL" id="CP009962">
    <property type="protein sequence ID" value="AIY39369.1"/>
    <property type="molecule type" value="Genomic_DNA"/>
</dbReference>
<protein>
    <submittedName>
        <fullName evidence="4">Ankyrin 2,3/unc44</fullName>
    </submittedName>
</protein>
<dbReference type="Pfam" id="PF12796">
    <property type="entry name" value="Ank_2"/>
    <property type="match status" value="1"/>
</dbReference>
<sequence length="310" mass="33676">MKLIHFFSVLYFTFFTAIILALPIPSFATVSVPENFYPCDEFKDFSSNKRALYEAVKSNNADIALNILPTVGDVNYCTPAMDLRVVDLAIIHRNVLLVKHLLEKGAEVNCVGNCRSAILYVIDQPNADEKEEDRAIEIGDILLKHGASLEHLNFAPLLDSAAPMGRQCPSVVCAARNGNIKTIKWLSKHGAAINSEDAQSRTPLIFAVVRGDITTAKILLDLGANPNGLHENSNGFGSPLIHAAAMGYPEMTILLISRGANVNQTIRSGIDTVTPLKWAHKCGDGPDAKDELVQRCKAVAEILSNAGEKE</sequence>
<evidence type="ECO:0000313" key="4">
    <source>
        <dbReference type="EMBL" id="AIY39369.1"/>
    </source>
</evidence>
<dbReference type="Proteomes" id="UP000030302">
    <property type="component" value="Chromosome"/>
</dbReference>
<evidence type="ECO:0000256" key="1">
    <source>
        <dbReference type="ARBA" id="ARBA00022737"/>
    </source>
</evidence>
<dbReference type="OrthoDB" id="671583at2"/>
<dbReference type="SUPFAM" id="SSF48403">
    <property type="entry name" value="Ankyrin repeat"/>
    <property type="match status" value="1"/>
</dbReference>
<accession>A0A0A1F6S1</accession>
<dbReference type="AlphaFoldDB" id="A0A0A1F6S1"/>
<gene>
    <name evidence="4" type="ORF">LT85_0209</name>
</gene>
<feature type="repeat" description="ANK" evidence="3">
    <location>
        <begin position="199"/>
        <end position="231"/>
    </location>
</feature>
<dbReference type="InterPro" id="IPR002110">
    <property type="entry name" value="Ankyrin_rpt"/>
</dbReference>
<keyword evidence="1" id="KW-0677">Repeat</keyword>
<organism evidence="4 5">
    <name type="scientific">Collimonas arenae</name>
    <dbReference type="NCBI Taxonomy" id="279058"/>
    <lineage>
        <taxon>Bacteria</taxon>
        <taxon>Pseudomonadati</taxon>
        <taxon>Pseudomonadota</taxon>
        <taxon>Betaproteobacteria</taxon>
        <taxon>Burkholderiales</taxon>
        <taxon>Oxalobacteraceae</taxon>
        <taxon>Collimonas</taxon>
    </lineage>
</organism>
<evidence type="ECO:0000313" key="5">
    <source>
        <dbReference type="Proteomes" id="UP000030302"/>
    </source>
</evidence>
<proteinExistence type="predicted"/>
<dbReference type="InterPro" id="IPR036770">
    <property type="entry name" value="Ankyrin_rpt-contain_sf"/>
</dbReference>
<dbReference type="Gene3D" id="1.25.40.20">
    <property type="entry name" value="Ankyrin repeat-containing domain"/>
    <property type="match status" value="2"/>
</dbReference>
<evidence type="ECO:0000256" key="3">
    <source>
        <dbReference type="PROSITE-ProRule" id="PRU00023"/>
    </source>
</evidence>
<dbReference type="PANTHER" id="PTHR24198">
    <property type="entry name" value="ANKYRIN REPEAT AND PROTEIN KINASE DOMAIN-CONTAINING PROTEIN"/>
    <property type="match status" value="1"/>
</dbReference>
<evidence type="ECO:0000256" key="2">
    <source>
        <dbReference type="ARBA" id="ARBA00023043"/>
    </source>
</evidence>
<keyword evidence="5" id="KW-1185">Reference proteome</keyword>
<dbReference type="PANTHER" id="PTHR24198:SF165">
    <property type="entry name" value="ANKYRIN REPEAT-CONTAINING PROTEIN-RELATED"/>
    <property type="match status" value="1"/>
</dbReference>
<dbReference type="STRING" id="279058.LT85_0209"/>
<dbReference type="SMART" id="SM00248">
    <property type="entry name" value="ANK"/>
    <property type="match status" value="5"/>
</dbReference>
<name>A0A0A1F6S1_9BURK</name>